<organism evidence="2 3">
    <name type="scientific">Giardia intestinalis (strain ATCC 50803 / WB clone C6)</name>
    <name type="common">Giardia lamblia</name>
    <dbReference type="NCBI Taxonomy" id="184922"/>
    <lineage>
        <taxon>Eukaryota</taxon>
        <taxon>Metamonada</taxon>
        <taxon>Diplomonadida</taxon>
        <taxon>Hexamitidae</taxon>
        <taxon>Giardiinae</taxon>
        <taxon>Giardia</taxon>
    </lineage>
</organism>
<dbReference type="EMBL" id="AACB03000001">
    <property type="protein sequence ID" value="KAE8305420.1"/>
    <property type="molecule type" value="Genomic_DNA"/>
</dbReference>
<dbReference type="HOGENOM" id="CLU_938272_0_0_1"/>
<evidence type="ECO:0000313" key="3">
    <source>
        <dbReference type="Proteomes" id="UP000001548"/>
    </source>
</evidence>
<evidence type="ECO:0000256" key="1">
    <source>
        <dbReference type="SAM" id="MobiDB-lite"/>
    </source>
</evidence>
<gene>
    <name evidence="2" type="ORF">GL50803_0011191</name>
</gene>
<comment type="caution">
    <text evidence="2">The sequence shown here is derived from an EMBL/GenBank/DDBJ whole genome shotgun (WGS) entry which is preliminary data.</text>
</comment>
<protein>
    <submittedName>
        <fullName evidence="2">Uncharacterized protein</fullName>
    </submittedName>
</protein>
<sequence>MNAEATEVLQHCSPLQRTRTYRCLYINNAIEDGKIIVPELIYESKYTPNTVTALLQHAEARKKYASGNPIGRNKRPLQSRQASILRKSDYITPISAPSTSPHQRPFLPNIGRPGAKPLSSASAHISKIATTAKHETPVSPTLTSTPHFLEANHIVQLTFTPDGTHSSQAFSPSRVAPGSPTIKTPKQFLDVSPHSSIKSHLKDRPEHRADQNSLLGAGHLHTPAPSRVHSRLQGTNSALGVAPDNNIPSKYKGSTKAPSVDPGFSVRSVVNDLLALPTPQIHCTSPSLRMRFLNSNQ</sequence>
<feature type="region of interest" description="Disordered" evidence="1">
    <location>
        <begin position="236"/>
        <end position="260"/>
    </location>
</feature>
<name>D3KGI1_GIAIC</name>
<dbReference type="OMA" id="IHCTSPS"/>
<dbReference type="Proteomes" id="UP000001548">
    <property type="component" value="Unassembled WGS sequence"/>
</dbReference>
<reference evidence="2 3" key="1">
    <citation type="journal article" date="2007" name="Science">
        <title>Genomic minimalism in the early diverging intestinal parasite Giardia lamblia.</title>
        <authorList>
            <person name="Morrison H.G."/>
            <person name="McArthur A.G."/>
            <person name="Gillin F.D."/>
            <person name="Aley S.B."/>
            <person name="Adam R.D."/>
            <person name="Olsen G.J."/>
            <person name="Best A.A."/>
            <person name="Cande W.Z."/>
            <person name="Chen F."/>
            <person name="Cipriano M.J."/>
            <person name="Davids B.J."/>
            <person name="Dawson S.C."/>
            <person name="Elmendorf H.G."/>
            <person name="Hehl A.B."/>
            <person name="Holder M.E."/>
            <person name="Huse S.M."/>
            <person name="Kim U.U."/>
            <person name="Lasek-Nesselquist E."/>
            <person name="Manning G."/>
            <person name="Nigam A."/>
            <person name="Nixon J.E."/>
            <person name="Palm D."/>
            <person name="Passamaneck N.E."/>
            <person name="Prabhu A."/>
            <person name="Reich C.I."/>
            <person name="Reiner D.S."/>
            <person name="Samuelson J."/>
            <person name="Svard S.G."/>
            <person name="Sogin M.L."/>
        </authorList>
    </citation>
    <scope>NUCLEOTIDE SEQUENCE [LARGE SCALE GENOMIC DNA]</scope>
    <source>
        <strain evidence="2 3">WB C6</strain>
    </source>
</reference>
<feature type="compositionally biased region" description="Polar residues" evidence="1">
    <location>
        <begin position="162"/>
        <end position="171"/>
    </location>
</feature>
<dbReference type="AlphaFoldDB" id="D3KGI1"/>
<evidence type="ECO:0000313" key="2">
    <source>
        <dbReference type="EMBL" id="KAE8305420.1"/>
    </source>
</evidence>
<feature type="region of interest" description="Disordered" evidence="1">
    <location>
        <begin position="92"/>
        <end position="123"/>
    </location>
</feature>
<accession>D3KGI1</accession>
<keyword evidence="3" id="KW-1185">Reference proteome</keyword>
<proteinExistence type="predicted"/>
<dbReference type="VEuPathDB" id="GiardiaDB:GL50803_11191"/>
<feature type="region of interest" description="Disordered" evidence="1">
    <location>
        <begin position="162"/>
        <end position="208"/>
    </location>
</feature>